<name>A0A5A4N0H2_9CAUD</name>
<accession>A0A5A4N0H2</accession>
<organism evidence="2 3">
    <name type="scientific">Pseudomonas phage Ps59</name>
    <dbReference type="NCBI Taxonomy" id="2301639"/>
    <lineage>
        <taxon>Viruses</taxon>
        <taxon>Duplodnaviria</taxon>
        <taxon>Heunggongvirae</taxon>
        <taxon>Uroviricota</taxon>
        <taxon>Caudoviricetes</taxon>
        <taxon>Guarnerosvirinae</taxon>
        <taxon>Torontovirus</taxon>
        <taxon>Torontovirus Ps59</taxon>
    </lineage>
</organism>
<gene>
    <name evidence="2" type="ORF">Ps59_18</name>
</gene>
<reference evidence="2 3" key="1">
    <citation type="submission" date="2018-08" db="EMBL/GenBank/DDBJ databases">
        <title>Characterization and comparative genomics of a group of B3-like Pseudomonas phages.</title>
        <authorList>
            <person name="Cazares A."/>
            <person name="Carballo-Ontiveros M.A."/>
            <person name="Guarneros G."/>
        </authorList>
    </citation>
    <scope>NUCLEOTIDE SEQUENCE [LARGE SCALE GENOMIC DNA]</scope>
</reference>
<keyword evidence="1" id="KW-1133">Transmembrane helix</keyword>
<keyword evidence="1" id="KW-0472">Membrane</keyword>
<evidence type="ECO:0000313" key="2">
    <source>
        <dbReference type="EMBL" id="AYD80606.1"/>
    </source>
</evidence>
<sequence>MNIEVTGSNNKVAGRDFIENNLNLGSEEIRTLGAILAKEINSLPKDGQPHSISVTVGGDQAGNISLGGTQINIQAVSANPARERTFDDYNAGELRECLRHYRKEWRSGLIGCWLNTPAVLMLLVLFGLVGFLVYLWSKGYGYLSMNVEAIWIPVLVIGFLLGGLGLWMDRVRRVEHLHMENAQEMIDQIQAALRKKRR</sequence>
<proteinExistence type="predicted"/>
<protein>
    <submittedName>
        <fullName evidence="2">Uncharacterized protein</fullName>
    </submittedName>
</protein>
<keyword evidence="1" id="KW-0812">Transmembrane</keyword>
<evidence type="ECO:0000313" key="3">
    <source>
        <dbReference type="Proteomes" id="UP000321657"/>
    </source>
</evidence>
<keyword evidence="3" id="KW-1185">Reference proteome</keyword>
<dbReference type="EMBL" id="MH719195">
    <property type="protein sequence ID" value="AYD80606.1"/>
    <property type="molecule type" value="Genomic_DNA"/>
</dbReference>
<dbReference type="Proteomes" id="UP000321657">
    <property type="component" value="Segment"/>
</dbReference>
<feature type="transmembrane region" description="Helical" evidence="1">
    <location>
        <begin position="109"/>
        <end position="137"/>
    </location>
</feature>
<evidence type="ECO:0000256" key="1">
    <source>
        <dbReference type="SAM" id="Phobius"/>
    </source>
</evidence>
<feature type="transmembrane region" description="Helical" evidence="1">
    <location>
        <begin position="149"/>
        <end position="168"/>
    </location>
</feature>